<dbReference type="SUPFAM" id="SSF47384">
    <property type="entry name" value="Homodimeric domain of signal transducing histidine kinase"/>
    <property type="match status" value="1"/>
</dbReference>
<dbReference type="InterPro" id="IPR005467">
    <property type="entry name" value="His_kinase_dom"/>
</dbReference>
<dbReference type="PANTHER" id="PTHR43065:SF10">
    <property type="entry name" value="PEROXIDE STRESS-ACTIVATED HISTIDINE KINASE MAK3"/>
    <property type="match status" value="1"/>
</dbReference>
<name>A0A518RFW6_9SPHN</name>
<dbReference type="OrthoDB" id="9789238at2"/>
<evidence type="ECO:0000256" key="8">
    <source>
        <dbReference type="ARBA" id="ARBA00023012"/>
    </source>
</evidence>
<feature type="transmembrane region" description="Helical" evidence="9">
    <location>
        <begin position="246"/>
        <end position="264"/>
    </location>
</feature>
<evidence type="ECO:0000256" key="9">
    <source>
        <dbReference type="SAM" id="Phobius"/>
    </source>
</evidence>
<dbReference type="InterPro" id="IPR036097">
    <property type="entry name" value="HisK_dim/P_sf"/>
</dbReference>
<keyword evidence="4" id="KW-0808">Transferase</keyword>
<dbReference type="Gene3D" id="3.30.565.10">
    <property type="entry name" value="Histidine kinase-like ATPase, C-terminal domain"/>
    <property type="match status" value="1"/>
</dbReference>
<dbReference type="Gene3D" id="3.30.450.20">
    <property type="entry name" value="PAS domain"/>
    <property type="match status" value="1"/>
</dbReference>
<keyword evidence="3" id="KW-0597">Phosphoprotein</keyword>
<feature type="transmembrane region" description="Helical" evidence="9">
    <location>
        <begin position="174"/>
        <end position="196"/>
    </location>
</feature>
<dbReference type="CDD" id="cd00082">
    <property type="entry name" value="HisKA"/>
    <property type="match status" value="1"/>
</dbReference>
<evidence type="ECO:0000313" key="12">
    <source>
        <dbReference type="Proteomes" id="UP000318055"/>
    </source>
</evidence>
<dbReference type="Proteomes" id="UP000318055">
    <property type="component" value="Chromosome"/>
</dbReference>
<dbReference type="PANTHER" id="PTHR43065">
    <property type="entry name" value="SENSOR HISTIDINE KINASE"/>
    <property type="match status" value="1"/>
</dbReference>
<dbReference type="SMART" id="SM00387">
    <property type="entry name" value="HATPase_c"/>
    <property type="match status" value="1"/>
</dbReference>
<dbReference type="KEGG" id="ssua:FPZ54_10125"/>
<protein>
    <recommendedName>
        <fullName evidence="2">histidine kinase</fullName>
        <ecNumber evidence="2">2.7.13.3</ecNumber>
    </recommendedName>
</protein>
<dbReference type="InterPro" id="IPR003594">
    <property type="entry name" value="HATPase_dom"/>
</dbReference>
<dbReference type="SUPFAM" id="SSF55785">
    <property type="entry name" value="PYP-like sensor domain (PAS domain)"/>
    <property type="match status" value="1"/>
</dbReference>
<dbReference type="InterPro" id="IPR003661">
    <property type="entry name" value="HisK_dim/P_dom"/>
</dbReference>
<dbReference type="PROSITE" id="PS50109">
    <property type="entry name" value="HIS_KIN"/>
    <property type="match status" value="1"/>
</dbReference>
<dbReference type="Gene3D" id="1.10.287.130">
    <property type="match status" value="1"/>
</dbReference>
<gene>
    <name evidence="11" type="ORF">FPZ54_10125</name>
</gene>
<comment type="catalytic activity">
    <reaction evidence="1">
        <text>ATP + protein L-histidine = ADP + protein N-phospho-L-histidine.</text>
        <dbReference type="EC" id="2.7.13.3"/>
    </reaction>
</comment>
<reference evidence="11 12" key="1">
    <citation type="submission" date="2019-07" db="EMBL/GenBank/DDBJ databases">
        <title>Sphingomonas alkalisoli sp. nov., isolated from rhizosphere soil of Suaedae salsa.</title>
        <authorList>
            <person name="Zhang H."/>
            <person name="Xu L."/>
            <person name="Zhang J.-X."/>
            <person name="Sun J.-Q."/>
        </authorList>
    </citation>
    <scope>NUCLEOTIDE SEQUENCE [LARGE SCALE GENOMIC DNA]</scope>
    <source>
        <strain evidence="11 12">XS-10</strain>
    </source>
</reference>
<dbReference type="InterPro" id="IPR035965">
    <property type="entry name" value="PAS-like_dom_sf"/>
</dbReference>
<evidence type="ECO:0000313" key="11">
    <source>
        <dbReference type="EMBL" id="QDX26343.1"/>
    </source>
</evidence>
<evidence type="ECO:0000256" key="3">
    <source>
        <dbReference type="ARBA" id="ARBA00022553"/>
    </source>
</evidence>
<keyword evidence="9" id="KW-1133">Transmembrane helix</keyword>
<evidence type="ECO:0000259" key="10">
    <source>
        <dbReference type="PROSITE" id="PS50109"/>
    </source>
</evidence>
<feature type="domain" description="Histidine kinase" evidence="10">
    <location>
        <begin position="422"/>
        <end position="637"/>
    </location>
</feature>
<keyword evidence="9" id="KW-0472">Membrane</keyword>
<dbReference type="EC" id="2.7.13.3" evidence="2"/>
<feature type="transmembrane region" description="Helical" evidence="9">
    <location>
        <begin position="44"/>
        <end position="65"/>
    </location>
</feature>
<proteinExistence type="predicted"/>
<dbReference type="SUPFAM" id="SSF55874">
    <property type="entry name" value="ATPase domain of HSP90 chaperone/DNA topoisomerase II/histidine kinase"/>
    <property type="match status" value="1"/>
</dbReference>
<evidence type="ECO:0000256" key="4">
    <source>
        <dbReference type="ARBA" id="ARBA00022679"/>
    </source>
</evidence>
<evidence type="ECO:0000256" key="6">
    <source>
        <dbReference type="ARBA" id="ARBA00022777"/>
    </source>
</evidence>
<feature type="transmembrane region" description="Helical" evidence="9">
    <location>
        <begin position="145"/>
        <end position="168"/>
    </location>
</feature>
<keyword evidence="9" id="KW-0812">Transmembrane</keyword>
<dbReference type="SMART" id="SM00388">
    <property type="entry name" value="HisKA"/>
    <property type="match status" value="1"/>
</dbReference>
<dbReference type="InterPro" id="IPR004358">
    <property type="entry name" value="Sig_transdc_His_kin-like_C"/>
</dbReference>
<sequence>MQRPQLTGELALAIGAKLLPLAILAGWAFDSALLRGLGDPSRPIHPMTAACFLLMASAGIMMFLGSRRAARILLILPTLYLVLILLQHLTGFDTGISRLLFAETMASSPELQRPITPMGAVAVLAALLTALFLRSSDSPAARLWVGQVTGIAIAATLLLLAFTVATQFSAGVRFIGVAATSAAPILLLCAAILASLDASPPASAQRATPWDTLQRLQPVIVVCSVVPALILIGLRQRSVLSDAELYFLIAMANLVLLSALLAFVTHRANVQNRLLAGEEARLHSILDTAPDALIVAGDDLKIRAFSASALQMWQCDAAYLAGQSLHMLFEKPIDILDSSRIFGNGPGLAQGSATIMTGRRCDGSTFPAEVRLGVAEPDGERVCVAFIRDLSERMAMEDQLNGLSFQLMHLSRQNAMGELAGDIAHEINQPLTAATNYASAAAYALEQKGDAEKAQDYLKQISAQLLRAGGIISRLRAFLANREIELRREPLKEVVQDAINLVKIGSRRVSGSLTIRIPPKLPPVYVDRIQVQQVLVNLLRNAFEACEELEREPDIHIAAELVSDHLVEITVADNGAGLPEGFVERLGQRFSSTKGETGLGIGLNISKRIVEAHGGTLTAADRETGGAVFSFTIPAAGNVSGDGPIF</sequence>
<keyword evidence="6" id="KW-0418">Kinase</keyword>
<dbReference type="InterPro" id="IPR036890">
    <property type="entry name" value="HATPase_C_sf"/>
</dbReference>
<evidence type="ECO:0000256" key="1">
    <source>
        <dbReference type="ARBA" id="ARBA00000085"/>
    </source>
</evidence>
<dbReference type="Pfam" id="PF00512">
    <property type="entry name" value="HisKA"/>
    <property type="match status" value="1"/>
</dbReference>
<dbReference type="GO" id="GO:0005524">
    <property type="term" value="F:ATP binding"/>
    <property type="evidence" value="ECO:0007669"/>
    <property type="project" value="UniProtKB-KW"/>
</dbReference>
<organism evidence="11 12">
    <name type="scientific">Sphingomonas suaedae</name>
    <dbReference type="NCBI Taxonomy" id="2599297"/>
    <lineage>
        <taxon>Bacteria</taxon>
        <taxon>Pseudomonadati</taxon>
        <taxon>Pseudomonadota</taxon>
        <taxon>Alphaproteobacteria</taxon>
        <taxon>Sphingomonadales</taxon>
        <taxon>Sphingomonadaceae</taxon>
        <taxon>Sphingomonas</taxon>
    </lineage>
</organism>
<keyword evidence="12" id="KW-1185">Reference proteome</keyword>
<keyword evidence="7" id="KW-0067">ATP-binding</keyword>
<dbReference type="EMBL" id="CP042239">
    <property type="protein sequence ID" value="QDX26343.1"/>
    <property type="molecule type" value="Genomic_DNA"/>
</dbReference>
<accession>A0A518RFW6</accession>
<dbReference type="Pfam" id="PF02518">
    <property type="entry name" value="HATPase_c"/>
    <property type="match status" value="1"/>
</dbReference>
<dbReference type="InterPro" id="IPR000014">
    <property type="entry name" value="PAS"/>
</dbReference>
<feature type="transmembrane region" description="Helical" evidence="9">
    <location>
        <begin position="72"/>
        <end position="90"/>
    </location>
</feature>
<evidence type="ECO:0000256" key="7">
    <source>
        <dbReference type="ARBA" id="ARBA00022840"/>
    </source>
</evidence>
<dbReference type="RefSeq" id="WP_145846898.1">
    <property type="nucleotide sequence ID" value="NZ_CP042239.1"/>
</dbReference>
<dbReference type="GO" id="GO:0000155">
    <property type="term" value="F:phosphorelay sensor kinase activity"/>
    <property type="evidence" value="ECO:0007669"/>
    <property type="project" value="InterPro"/>
</dbReference>
<dbReference type="NCBIfam" id="TIGR00229">
    <property type="entry name" value="sensory_box"/>
    <property type="match status" value="1"/>
</dbReference>
<evidence type="ECO:0000256" key="2">
    <source>
        <dbReference type="ARBA" id="ARBA00012438"/>
    </source>
</evidence>
<feature type="transmembrane region" description="Helical" evidence="9">
    <location>
        <begin position="12"/>
        <end position="29"/>
    </location>
</feature>
<keyword evidence="8" id="KW-0902">Two-component regulatory system</keyword>
<dbReference type="AlphaFoldDB" id="A0A518RFW6"/>
<keyword evidence="5" id="KW-0547">Nucleotide-binding</keyword>
<feature type="transmembrane region" description="Helical" evidence="9">
    <location>
        <begin position="216"/>
        <end position="234"/>
    </location>
</feature>
<dbReference type="PRINTS" id="PR00344">
    <property type="entry name" value="BCTRLSENSOR"/>
</dbReference>
<evidence type="ECO:0000256" key="5">
    <source>
        <dbReference type="ARBA" id="ARBA00022741"/>
    </source>
</evidence>